<evidence type="ECO:0000313" key="3">
    <source>
        <dbReference type="Proteomes" id="UP000607653"/>
    </source>
</evidence>
<name>A0A822ZME0_NELNU</name>
<dbReference type="AlphaFoldDB" id="A0A822ZME0"/>
<sequence>MAPTVVLFLLPATLLMEENVVGIMLALARDDIRIIRYLLFNSALAYCVNLTNFLFTKHTSALTLQFFDIFFLFFSIFLYFCALLQKGAPYAFKTLIHYLANIVQISLSIPEPVAQNLLTLL</sequence>
<keyword evidence="1" id="KW-1133">Transmembrane helix</keyword>
<dbReference type="Proteomes" id="UP000607653">
    <property type="component" value="Unassembled WGS sequence"/>
</dbReference>
<keyword evidence="3" id="KW-1185">Reference proteome</keyword>
<reference evidence="2 3" key="1">
    <citation type="journal article" date="2020" name="Mol. Biol. Evol.">
        <title>Distinct Expression and Methylation Patterns for Genes with Different Fates following a Single Whole-Genome Duplication in Flowering Plants.</title>
        <authorList>
            <person name="Shi T."/>
            <person name="Rahmani R.S."/>
            <person name="Gugger P.F."/>
            <person name="Wang M."/>
            <person name="Li H."/>
            <person name="Zhang Y."/>
            <person name="Li Z."/>
            <person name="Wang Q."/>
            <person name="Van de Peer Y."/>
            <person name="Marchal K."/>
            <person name="Chen J."/>
        </authorList>
    </citation>
    <scope>NUCLEOTIDE SEQUENCE [LARGE SCALE GENOMIC DNA]</scope>
    <source>
        <tissue evidence="2">Leaf</tissue>
    </source>
</reference>
<accession>A0A822ZME0</accession>
<feature type="transmembrane region" description="Helical" evidence="1">
    <location>
        <begin position="34"/>
        <end position="55"/>
    </location>
</feature>
<evidence type="ECO:0000313" key="2">
    <source>
        <dbReference type="EMBL" id="DAD45933.1"/>
    </source>
</evidence>
<gene>
    <name evidence="2" type="ORF">HUJ06_004163</name>
</gene>
<feature type="transmembrane region" description="Helical" evidence="1">
    <location>
        <begin position="6"/>
        <end position="27"/>
    </location>
</feature>
<keyword evidence="1" id="KW-0472">Membrane</keyword>
<dbReference type="EMBL" id="DUZY01000007">
    <property type="protein sequence ID" value="DAD45933.1"/>
    <property type="molecule type" value="Genomic_DNA"/>
</dbReference>
<proteinExistence type="predicted"/>
<comment type="caution">
    <text evidence="2">The sequence shown here is derived from an EMBL/GenBank/DDBJ whole genome shotgun (WGS) entry which is preliminary data.</text>
</comment>
<keyword evidence="1" id="KW-0812">Transmembrane</keyword>
<feature type="transmembrane region" description="Helical" evidence="1">
    <location>
        <begin position="61"/>
        <end position="84"/>
    </location>
</feature>
<organism evidence="2 3">
    <name type="scientific">Nelumbo nucifera</name>
    <name type="common">Sacred lotus</name>
    <dbReference type="NCBI Taxonomy" id="4432"/>
    <lineage>
        <taxon>Eukaryota</taxon>
        <taxon>Viridiplantae</taxon>
        <taxon>Streptophyta</taxon>
        <taxon>Embryophyta</taxon>
        <taxon>Tracheophyta</taxon>
        <taxon>Spermatophyta</taxon>
        <taxon>Magnoliopsida</taxon>
        <taxon>Proteales</taxon>
        <taxon>Nelumbonaceae</taxon>
        <taxon>Nelumbo</taxon>
    </lineage>
</organism>
<protein>
    <submittedName>
        <fullName evidence="2">Uncharacterized protein</fullName>
    </submittedName>
</protein>
<evidence type="ECO:0000256" key="1">
    <source>
        <dbReference type="SAM" id="Phobius"/>
    </source>
</evidence>